<evidence type="ECO:0000259" key="5">
    <source>
        <dbReference type="PROSITE" id="PS50106"/>
    </source>
</evidence>
<evidence type="ECO:0000256" key="4">
    <source>
        <dbReference type="SAM" id="Phobius"/>
    </source>
</evidence>
<dbReference type="PROSITE" id="PS50106">
    <property type="entry name" value="PDZ"/>
    <property type="match status" value="1"/>
</dbReference>
<dbReference type="SUPFAM" id="SSF50156">
    <property type="entry name" value="PDZ domain-like"/>
    <property type="match status" value="1"/>
</dbReference>
<dbReference type="EMBL" id="JBICBT010000783">
    <property type="protein sequence ID" value="KAL3101260.1"/>
    <property type="molecule type" value="Genomic_DNA"/>
</dbReference>
<keyword evidence="7" id="KW-1185">Reference proteome</keyword>
<evidence type="ECO:0000256" key="2">
    <source>
        <dbReference type="ARBA" id="ARBA00023136"/>
    </source>
</evidence>
<accession>A0ABD2KF14</accession>
<dbReference type="Proteomes" id="UP001620626">
    <property type="component" value="Unassembled WGS sequence"/>
</dbReference>
<dbReference type="SMART" id="SM00228">
    <property type="entry name" value="PDZ"/>
    <property type="match status" value="1"/>
</dbReference>
<evidence type="ECO:0000256" key="3">
    <source>
        <dbReference type="SAM" id="MobiDB-lite"/>
    </source>
</evidence>
<dbReference type="PANTHER" id="PTHR23119">
    <property type="entry name" value="DISCS LARGE"/>
    <property type="match status" value="1"/>
</dbReference>
<evidence type="ECO:0000313" key="6">
    <source>
        <dbReference type="EMBL" id="KAL3101260.1"/>
    </source>
</evidence>
<reference evidence="6 7" key="1">
    <citation type="submission" date="2024-10" db="EMBL/GenBank/DDBJ databases">
        <authorList>
            <person name="Kim D."/>
        </authorList>
    </citation>
    <scope>NUCLEOTIDE SEQUENCE [LARGE SCALE GENOMIC DNA]</scope>
    <source>
        <strain evidence="6">BH-2024</strain>
    </source>
</reference>
<sequence>MEIKSPSTDGIRLVSSRRHFNLNRDPVNGFGFNVAGGIDKPYIPGFTGIFITKIRSFDLDGINEGDQILSVNGVQLANRTHEEALKILNEAANNSTFLIETNSEMRIASRASEPNGPSASLFVRDGDDDTFIGGSLPSSNLSNLSGRSGVRTRESSTSTINQSVLREENANIRQHWAIDEDETTIDKSRSPSPPNETDSEEEQQSESETNSSLGNELLYVSIGVVALGTILYFGYRHFLKK</sequence>
<feature type="region of interest" description="Disordered" evidence="3">
    <location>
        <begin position="133"/>
        <end position="212"/>
    </location>
</feature>
<protein>
    <recommendedName>
        <fullName evidence="5">PDZ domain-containing protein</fullName>
    </recommendedName>
</protein>
<comment type="caution">
    <text evidence="6">The sequence shown here is derived from an EMBL/GenBank/DDBJ whole genome shotgun (WGS) entry which is preliminary data.</text>
</comment>
<keyword evidence="2 4" id="KW-0472">Membrane</keyword>
<feature type="compositionally biased region" description="Low complexity" evidence="3">
    <location>
        <begin position="133"/>
        <end position="149"/>
    </location>
</feature>
<keyword evidence="4" id="KW-0812">Transmembrane</keyword>
<evidence type="ECO:0000313" key="7">
    <source>
        <dbReference type="Proteomes" id="UP001620626"/>
    </source>
</evidence>
<proteinExistence type="predicted"/>
<dbReference type="Gene3D" id="2.30.42.10">
    <property type="match status" value="1"/>
</dbReference>
<gene>
    <name evidence="6" type="ORF">niasHT_028016</name>
</gene>
<keyword evidence="4" id="KW-1133">Transmembrane helix</keyword>
<dbReference type="InterPro" id="IPR001478">
    <property type="entry name" value="PDZ"/>
</dbReference>
<comment type="subcellular location">
    <subcellularLocation>
        <location evidence="1">Membrane</location>
    </subcellularLocation>
</comment>
<feature type="transmembrane region" description="Helical" evidence="4">
    <location>
        <begin position="217"/>
        <end position="235"/>
    </location>
</feature>
<dbReference type="Pfam" id="PF00595">
    <property type="entry name" value="PDZ"/>
    <property type="match status" value="1"/>
</dbReference>
<dbReference type="InterPro" id="IPR036034">
    <property type="entry name" value="PDZ_sf"/>
</dbReference>
<dbReference type="GO" id="GO:0016020">
    <property type="term" value="C:membrane"/>
    <property type="evidence" value="ECO:0007669"/>
    <property type="project" value="UniProtKB-SubCell"/>
</dbReference>
<feature type="domain" description="PDZ" evidence="5">
    <location>
        <begin position="19"/>
        <end position="103"/>
    </location>
</feature>
<name>A0ABD2KF14_9BILA</name>
<organism evidence="6 7">
    <name type="scientific">Heterodera trifolii</name>
    <dbReference type="NCBI Taxonomy" id="157864"/>
    <lineage>
        <taxon>Eukaryota</taxon>
        <taxon>Metazoa</taxon>
        <taxon>Ecdysozoa</taxon>
        <taxon>Nematoda</taxon>
        <taxon>Chromadorea</taxon>
        <taxon>Rhabditida</taxon>
        <taxon>Tylenchina</taxon>
        <taxon>Tylenchomorpha</taxon>
        <taxon>Tylenchoidea</taxon>
        <taxon>Heteroderidae</taxon>
        <taxon>Heteroderinae</taxon>
        <taxon>Heterodera</taxon>
    </lineage>
</organism>
<feature type="compositionally biased region" description="Polar residues" evidence="3">
    <location>
        <begin position="155"/>
        <end position="164"/>
    </location>
</feature>
<evidence type="ECO:0000256" key="1">
    <source>
        <dbReference type="ARBA" id="ARBA00004370"/>
    </source>
</evidence>
<dbReference type="AlphaFoldDB" id="A0ABD2KF14"/>
<dbReference type="InterPro" id="IPR050614">
    <property type="entry name" value="Synaptic_Scaffolding_LAP-MAGUK"/>
</dbReference>
<dbReference type="PANTHER" id="PTHR23119:SF51">
    <property type="entry name" value="DISKS LARGE 1 TUMOR SUPPRESSOR PROTEIN"/>
    <property type="match status" value="1"/>
</dbReference>